<feature type="compositionally biased region" description="Low complexity" evidence="1">
    <location>
        <begin position="39"/>
        <end position="60"/>
    </location>
</feature>
<dbReference type="EMBL" id="LR130779">
    <property type="protein sequence ID" value="VDN62543.1"/>
    <property type="molecule type" value="Genomic_DNA"/>
</dbReference>
<feature type="region of interest" description="Disordered" evidence="1">
    <location>
        <begin position="35"/>
        <end position="60"/>
    </location>
</feature>
<sequence length="60" mass="6491">MVQLPYKLEMPYKLPPEIFGNACIITGITRANNQPKVYPPCRSTSRASAAPPSTMSPSAP</sequence>
<proteinExistence type="predicted"/>
<reference evidence="2" key="1">
    <citation type="submission" date="2018-11" db="EMBL/GenBank/DDBJ databases">
        <authorList>
            <consortium name="Genoscope - CEA"/>
            <person name="William W."/>
        </authorList>
    </citation>
    <scope>NUCLEOTIDE SEQUENCE [LARGE SCALE GENOMIC DNA]</scope>
    <source>
        <strain evidence="2">T9AD</strain>
    </source>
</reference>
<evidence type="ECO:0000256" key="1">
    <source>
        <dbReference type="SAM" id="MobiDB-lite"/>
    </source>
</evidence>
<protein>
    <submittedName>
        <fullName evidence="2">Uncharacterized protein</fullName>
    </submittedName>
</protein>
<evidence type="ECO:0000313" key="2">
    <source>
        <dbReference type="EMBL" id="VDN62543.1"/>
    </source>
</evidence>
<accession>A0A653B1Q7</accession>
<dbReference type="AlphaFoldDB" id="A0A653B1Q7"/>
<organism evidence="2">
    <name type="scientific">Ectopseudomonas oleovorans</name>
    <name type="common">Pseudomonas oleovorans</name>
    <dbReference type="NCBI Taxonomy" id="301"/>
    <lineage>
        <taxon>Bacteria</taxon>
        <taxon>Pseudomonadati</taxon>
        <taxon>Pseudomonadota</taxon>
        <taxon>Gammaproteobacteria</taxon>
        <taxon>Pseudomonadales</taxon>
        <taxon>Pseudomonadaceae</taxon>
        <taxon>Ectopseudomonas</taxon>
    </lineage>
</organism>
<gene>
    <name evidence="2" type="ORF">POT9AD_1556</name>
</gene>
<name>A0A653B1Q7_ECTOL</name>